<proteinExistence type="predicted"/>
<dbReference type="PANTHER" id="PTHR33116">
    <property type="entry name" value="REVERSE TRANSCRIPTASE ZINC-BINDING DOMAIN-CONTAINING PROTEIN-RELATED-RELATED"/>
    <property type="match status" value="1"/>
</dbReference>
<protein>
    <recommendedName>
        <fullName evidence="3">Reverse transcriptase domain-containing protein</fullName>
    </recommendedName>
</protein>
<evidence type="ECO:0000313" key="1">
    <source>
        <dbReference type="EMBL" id="GAA0185139.1"/>
    </source>
</evidence>
<dbReference type="PANTHER" id="PTHR33116:SF80">
    <property type="entry name" value="REVERSE TRANSCRIPTASE ZINC-BINDING DOMAIN-CONTAINING PROTEIN"/>
    <property type="match status" value="1"/>
</dbReference>
<evidence type="ECO:0008006" key="3">
    <source>
        <dbReference type="Google" id="ProtNLM"/>
    </source>
</evidence>
<dbReference type="EMBL" id="BAABME010012456">
    <property type="protein sequence ID" value="GAA0185139.1"/>
    <property type="molecule type" value="Genomic_DNA"/>
</dbReference>
<dbReference type="Proteomes" id="UP001454036">
    <property type="component" value="Unassembled WGS sequence"/>
</dbReference>
<accession>A0AAV3RUR8</accession>
<reference evidence="1 2" key="1">
    <citation type="submission" date="2024-01" db="EMBL/GenBank/DDBJ databases">
        <title>The complete chloroplast genome sequence of Lithospermum erythrorhizon: insights into the phylogenetic relationship among Boraginaceae species and the maternal lineages of purple gromwells.</title>
        <authorList>
            <person name="Okada T."/>
            <person name="Watanabe K."/>
        </authorList>
    </citation>
    <scope>NUCLEOTIDE SEQUENCE [LARGE SCALE GENOMIC DNA]</scope>
</reference>
<sequence length="289" mass="32719">MSPSLFLFCMEYLSRILKEKAKYPYFKYHPKCRANCITHIGFADDLMLYSRGDIASIGVLMECLNKLEECSWLMVSSANSNIFLAGVKGIVRDKILEGIGFEEGKFPVRYLGIPLSPMKVSVAEFSPFLEVLKLFGCISFLCLQPSLRRLPPFVLHSYGGGEGGGGMMSRVGWKDICCPKEEGGLGLKHIKTWNMALLTVWNIHTNAETLWVKSVHSIYLRGQSIWEYVSGDRDSYLMKRLIIIRDAVVRAYRSRKRAISGLSKMVIGRRFASGKVYDLLRRGVRRSHG</sequence>
<organism evidence="1 2">
    <name type="scientific">Lithospermum erythrorhizon</name>
    <name type="common">Purple gromwell</name>
    <name type="synonym">Lithospermum officinale var. erythrorhizon</name>
    <dbReference type="NCBI Taxonomy" id="34254"/>
    <lineage>
        <taxon>Eukaryota</taxon>
        <taxon>Viridiplantae</taxon>
        <taxon>Streptophyta</taxon>
        <taxon>Embryophyta</taxon>
        <taxon>Tracheophyta</taxon>
        <taxon>Spermatophyta</taxon>
        <taxon>Magnoliopsida</taxon>
        <taxon>eudicotyledons</taxon>
        <taxon>Gunneridae</taxon>
        <taxon>Pentapetalae</taxon>
        <taxon>asterids</taxon>
        <taxon>lamiids</taxon>
        <taxon>Boraginales</taxon>
        <taxon>Boraginaceae</taxon>
        <taxon>Boraginoideae</taxon>
        <taxon>Lithospermeae</taxon>
        <taxon>Lithospermum</taxon>
    </lineage>
</organism>
<keyword evidence="2" id="KW-1185">Reference proteome</keyword>
<name>A0AAV3RUR8_LITER</name>
<gene>
    <name evidence="1" type="ORF">LIER_32427</name>
</gene>
<evidence type="ECO:0000313" key="2">
    <source>
        <dbReference type="Proteomes" id="UP001454036"/>
    </source>
</evidence>
<comment type="caution">
    <text evidence="1">The sequence shown here is derived from an EMBL/GenBank/DDBJ whole genome shotgun (WGS) entry which is preliminary data.</text>
</comment>
<dbReference type="AlphaFoldDB" id="A0AAV3RUR8"/>